<feature type="transmembrane region" description="Helical" evidence="7">
    <location>
        <begin position="12"/>
        <end position="33"/>
    </location>
</feature>
<keyword evidence="3" id="KW-1003">Cell membrane</keyword>
<keyword evidence="5 7" id="KW-1133">Transmembrane helix</keyword>
<evidence type="ECO:0000256" key="4">
    <source>
        <dbReference type="ARBA" id="ARBA00022692"/>
    </source>
</evidence>
<comment type="caution">
    <text evidence="8">The sequence shown here is derived from an EMBL/GenBank/DDBJ whole genome shotgun (WGS) entry which is preliminary data.</text>
</comment>
<evidence type="ECO:0000256" key="7">
    <source>
        <dbReference type="SAM" id="Phobius"/>
    </source>
</evidence>
<feature type="transmembrane region" description="Helical" evidence="7">
    <location>
        <begin position="68"/>
        <end position="87"/>
    </location>
</feature>
<keyword evidence="6 7" id="KW-0472">Membrane</keyword>
<comment type="subcellular location">
    <subcellularLocation>
        <location evidence="1">Cell membrane</location>
        <topology evidence="1">Multi-pass membrane protein</topology>
    </subcellularLocation>
</comment>
<dbReference type="Gene3D" id="1.10.3720.10">
    <property type="entry name" value="MetI-like"/>
    <property type="match status" value="1"/>
</dbReference>
<dbReference type="SUPFAM" id="SSF161098">
    <property type="entry name" value="MetI-like"/>
    <property type="match status" value="1"/>
</dbReference>
<keyword evidence="2" id="KW-0813">Transport</keyword>
<dbReference type="PANTHER" id="PTHR43744">
    <property type="entry name" value="ABC TRANSPORTER PERMEASE PROTEIN MG189-RELATED-RELATED"/>
    <property type="match status" value="1"/>
</dbReference>
<evidence type="ECO:0000256" key="2">
    <source>
        <dbReference type="ARBA" id="ARBA00022448"/>
    </source>
</evidence>
<proteinExistence type="predicted"/>
<protein>
    <submittedName>
        <fullName evidence="8">L-arabinose transport system permease protein AraQ</fullName>
    </submittedName>
</protein>
<dbReference type="InterPro" id="IPR035906">
    <property type="entry name" value="MetI-like_sf"/>
</dbReference>
<evidence type="ECO:0000256" key="5">
    <source>
        <dbReference type="ARBA" id="ARBA00022989"/>
    </source>
</evidence>
<evidence type="ECO:0000256" key="3">
    <source>
        <dbReference type="ARBA" id="ARBA00022475"/>
    </source>
</evidence>
<evidence type="ECO:0000256" key="1">
    <source>
        <dbReference type="ARBA" id="ARBA00004651"/>
    </source>
</evidence>
<keyword evidence="9" id="KW-1185">Reference proteome</keyword>
<gene>
    <name evidence="8" type="primary">araQ_35</name>
    <name evidence="8" type="ORF">PAECIP111894_05840</name>
</gene>
<dbReference type="PANTHER" id="PTHR43744:SF8">
    <property type="entry name" value="SN-GLYCEROL-3-PHOSPHATE TRANSPORT SYSTEM PERMEASE PROTEIN UGPE"/>
    <property type="match status" value="1"/>
</dbReference>
<name>A0ABN8FVD0_9BACL</name>
<dbReference type="Proteomes" id="UP000838749">
    <property type="component" value="Unassembled WGS sequence"/>
</dbReference>
<accession>A0ABN8FVD0</accession>
<sequence>MAVLGTGYFWRIVFPLLGPVTASMVVLNGLGIWNDFLMPMLVLTSGQAKTMVVEIYRYIGEFFSRWDMIFAGTAMSVVPVLIVFITLQKHFVRGIASGATKG</sequence>
<reference evidence="8" key="1">
    <citation type="submission" date="2021-12" db="EMBL/GenBank/DDBJ databases">
        <authorList>
            <person name="Criscuolo A."/>
        </authorList>
    </citation>
    <scope>NUCLEOTIDE SEQUENCE</scope>
    <source>
        <strain evidence="8">CIP111894</strain>
    </source>
</reference>
<evidence type="ECO:0000256" key="6">
    <source>
        <dbReference type="ARBA" id="ARBA00023136"/>
    </source>
</evidence>
<organism evidence="8 9">
    <name type="scientific">Paenibacillus pseudetheri</name>
    <dbReference type="NCBI Taxonomy" id="2897682"/>
    <lineage>
        <taxon>Bacteria</taxon>
        <taxon>Bacillati</taxon>
        <taxon>Bacillota</taxon>
        <taxon>Bacilli</taxon>
        <taxon>Bacillales</taxon>
        <taxon>Paenibacillaceae</taxon>
        <taxon>Paenibacillus</taxon>
    </lineage>
</organism>
<keyword evidence="4 7" id="KW-0812">Transmembrane</keyword>
<dbReference type="EMBL" id="CAKMAB010000062">
    <property type="protein sequence ID" value="CAH1059628.1"/>
    <property type="molecule type" value="Genomic_DNA"/>
</dbReference>
<evidence type="ECO:0000313" key="8">
    <source>
        <dbReference type="EMBL" id="CAH1059628.1"/>
    </source>
</evidence>
<evidence type="ECO:0000313" key="9">
    <source>
        <dbReference type="Proteomes" id="UP000838749"/>
    </source>
</evidence>